<dbReference type="Proteomes" id="UP000784294">
    <property type="component" value="Unassembled WGS sequence"/>
</dbReference>
<reference evidence="1" key="1">
    <citation type="submission" date="2018-11" db="EMBL/GenBank/DDBJ databases">
        <authorList>
            <consortium name="Pathogen Informatics"/>
        </authorList>
    </citation>
    <scope>NUCLEOTIDE SEQUENCE</scope>
</reference>
<evidence type="ECO:0000313" key="1">
    <source>
        <dbReference type="EMBL" id="VEL22307.1"/>
    </source>
</evidence>
<organism evidence="1 2">
    <name type="scientific">Protopolystoma xenopodis</name>
    <dbReference type="NCBI Taxonomy" id="117903"/>
    <lineage>
        <taxon>Eukaryota</taxon>
        <taxon>Metazoa</taxon>
        <taxon>Spiralia</taxon>
        <taxon>Lophotrochozoa</taxon>
        <taxon>Platyhelminthes</taxon>
        <taxon>Monogenea</taxon>
        <taxon>Polyopisthocotylea</taxon>
        <taxon>Polystomatidea</taxon>
        <taxon>Polystomatidae</taxon>
        <taxon>Protopolystoma</taxon>
    </lineage>
</organism>
<dbReference type="AlphaFoldDB" id="A0A3S5CHQ1"/>
<accession>A0A3S5CHQ1</accession>
<evidence type="ECO:0000313" key="2">
    <source>
        <dbReference type="Proteomes" id="UP000784294"/>
    </source>
</evidence>
<dbReference type="EMBL" id="CAAALY010055681">
    <property type="protein sequence ID" value="VEL22307.1"/>
    <property type="molecule type" value="Genomic_DNA"/>
</dbReference>
<gene>
    <name evidence="1" type="ORF">PXEA_LOCUS15747</name>
</gene>
<name>A0A3S5CHQ1_9PLAT</name>
<proteinExistence type="predicted"/>
<protein>
    <submittedName>
        <fullName evidence="1">Uncharacterized protein</fullName>
    </submittedName>
</protein>
<comment type="caution">
    <text evidence="1">The sequence shown here is derived from an EMBL/GenBank/DDBJ whole genome shotgun (WGS) entry which is preliminary data.</text>
</comment>
<keyword evidence="2" id="KW-1185">Reference proteome</keyword>
<sequence>MAPKMHVRLCLTWLSSKGANNNEGRRVTASGSKEVRFC</sequence>